<dbReference type="InterPro" id="IPR036735">
    <property type="entry name" value="NGN_dom_sf"/>
</dbReference>
<dbReference type="GO" id="GO:0031564">
    <property type="term" value="P:transcription antitermination"/>
    <property type="evidence" value="ECO:0007669"/>
    <property type="project" value="UniProtKB-KW"/>
</dbReference>
<dbReference type="SUPFAM" id="SSF82679">
    <property type="entry name" value="N-utilization substance G protein NusG, N-terminal domain"/>
    <property type="match status" value="1"/>
</dbReference>
<gene>
    <name evidence="5" type="primary">rfaH</name>
    <name evidence="5" type="ORF">DOZ80_09665</name>
</gene>
<reference evidence="5 6" key="1">
    <citation type="submission" date="2018-06" db="EMBL/GenBank/DDBJ databases">
        <authorList>
            <person name="Zhirakovskaya E."/>
        </authorList>
    </citation>
    <scope>NUCLEOTIDE SEQUENCE [LARGE SCALE GENOMIC DNA]</scope>
    <source>
        <strain evidence="5 6">LY3</strain>
    </source>
</reference>
<evidence type="ECO:0000313" key="6">
    <source>
        <dbReference type="Proteomes" id="UP000249493"/>
    </source>
</evidence>
<feature type="domain" description="NusG-like N-terminal" evidence="4">
    <location>
        <begin position="7"/>
        <end position="105"/>
    </location>
</feature>
<dbReference type="NCBIfam" id="TIGR01955">
    <property type="entry name" value="RfaH"/>
    <property type="match status" value="1"/>
</dbReference>
<protein>
    <submittedName>
        <fullName evidence="5">Transcription/translation regulatory transformer protein RfaH</fullName>
    </submittedName>
</protein>
<keyword evidence="1" id="KW-0889">Transcription antitermination</keyword>
<dbReference type="Gene3D" id="3.30.70.940">
    <property type="entry name" value="NusG, N-terminal domain"/>
    <property type="match status" value="1"/>
</dbReference>
<comment type="caution">
    <text evidence="5">The sequence shown here is derived from an EMBL/GenBank/DDBJ whole genome shotgun (WGS) entry which is preliminary data.</text>
</comment>
<dbReference type="SUPFAM" id="SSF50104">
    <property type="entry name" value="Translation proteins SH3-like domain"/>
    <property type="match status" value="1"/>
</dbReference>
<dbReference type="GO" id="GO:0005829">
    <property type="term" value="C:cytosol"/>
    <property type="evidence" value="ECO:0007669"/>
    <property type="project" value="TreeGrafter"/>
</dbReference>
<keyword evidence="3" id="KW-0804">Transcription</keyword>
<dbReference type="PANTHER" id="PTHR30265">
    <property type="entry name" value="RHO-INTERACTING TRANSCRIPTION TERMINATION FACTOR NUSG"/>
    <property type="match status" value="1"/>
</dbReference>
<keyword evidence="2" id="KW-0805">Transcription regulation</keyword>
<dbReference type="CDD" id="cd09892">
    <property type="entry name" value="NGN_SP_RfaH"/>
    <property type="match status" value="1"/>
</dbReference>
<dbReference type="PANTHER" id="PTHR30265:SF7">
    <property type="entry name" value="TRANSCRIPTION ANTITERMINATION PROTEIN RFAH"/>
    <property type="match status" value="1"/>
</dbReference>
<dbReference type="InterPro" id="IPR006645">
    <property type="entry name" value="NGN-like_dom"/>
</dbReference>
<organism evidence="5 6">
    <name type="scientific">Pseudomonas fluorescens</name>
    <dbReference type="NCBI Taxonomy" id="294"/>
    <lineage>
        <taxon>Bacteria</taxon>
        <taxon>Pseudomonadati</taxon>
        <taxon>Pseudomonadota</taxon>
        <taxon>Gammaproteobacteria</taxon>
        <taxon>Pseudomonadales</taxon>
        <taxon>Pseudomonadaceae</taxon>
        <taxon>Pseudomonas</taxon>
    </lineage>
</organism>
<dbReference type="Proteomes" id="UP000249493">
    <property type="component" value="Unassembled WGS sequence"/>
</dbReference>
<proteinExistence type="predicted"/>
<evidence type="ECO:0000256" key="1">
    <source>
        <dbReference type="ARBA" id="ARBA00022814"/>
    </source>
</evidence>
<evidence type="ECO:0000313" key="5">
    <source>
        <dbReference type="EMBL" id="RAI71103.1"/>
    </source>
</evidence>
<name>A0A327N8Q7_PSEFL</name>
<dbReference type="InterPro" id="IPR010215">
    <property type="entry name" value="Transcription_antiterm_RfaH"/>
</dbReference>
<dbReference type="AlphaFoldDB" id="A0A327N8Q7"/>
<evidence type="ECO:0000256" key="3">
    <source>
        <dbReference type="ARBA" id="ARBA00023163"/>
    </source>
</evidence>
<dbReference type="InterPro" id="IPR043425">
    <property type="entry name" value="NusG-like"/>
</dbReference>
<dbReference type="EMBL" id="QLIN01000003">
    <property type="protein sequence ID" value="RAI71103.1"/>
    <property type="molecule type" value="Genomic_DNA"/>
</dbReference>
<dbReference type="GO" id="GO:0006354">
    <property type="term" value="P:DNA-templated transcription elongation"/>
    <property type="evidence" value="ECO:0007669"/>
    <property type="project" value="InterPro"/>
</dbReference>
<dbReference type="SMART" id="SM00738">
    <property type="entry name" value="NGN"/>
    <property type="match status" value="1"/>
</dbReference>
<dbReference type="InterPro" id="IPR008991">
    <property type="entry name" value="Translation_prot_SH3-like_sf"/>
</dbReference>
<sequence length="166" mass="18841">MPERLTASAWYLVQCKANQDERAEINLVNQGYTCFRPTHRRERDLQGRRRIVRESLFPGYLFIQLGSGESWAPLRSTRGVLRIVSFGGKPVPVGDDLIAQLHEHDSGAPVEARFACGERVRINEGPFVDVEAIFLAMEGEQRVLLLMTLLQREQRISMPLVGISKH</sequence>
<accession>A0A327N8Q7</accession>
<dbReference type="Pfam" id="PF02357">
    <property type="entry name" value="NusG"/>
    <property type="match status" value="1"/>
</dbReference>
<evidence type="ECO:0000256" key="2">
    <source>
        <dbReference type="ARBA" id="ARBA00023015"/>
    </source>
</evidence>
<evidence type="ECO:0000259" key="4">
    <source>
        <dbReference type="SMART" id="SM00738"/>
    </source>
</evidence>